<proteinExistence type="predicted"/>
<dbReference type="AlphaFoldDB" id="A0A9D1Z1U7"/>
<name>A0A9D1Z1U7_9FIRM</name>
<keyword evidence="1" id="KW-0812">Transmembrane</keyword>
<feature type="transmembrane region" description="Helical" evidence="1">
    <location>
        <begin position="94"/>
        <end position="117"/>
    </location>
</feature>
<dbReference type="Proteomes" id="UP000886824">
    <property type="component" value="Unassembled WGS sequence"/>
</dbReference>
<sequence>MLNYLSAELWRMSRRRSSWLGWGLYLFLVLLVGLTLRGNVPWECLLAFRNFMVAGLYAAPPLAGWALGGGDRAENLTNEVSFGLPRTRIYLGKLSAALLVGTALFLLTTAVFFMGALSPAAMLATSGEDRMLAGAELLQSMLLSLPRYVGAVSLAYFLTFTLRPATAGTVLYYLYITMGELTLAAVRVMGLGAVGDFINRLTGAVRPFLLSGAYFVYGTWDPPLTMGNSWLTGAVWLALTTALGLLIFRRRDLR</sequence>
<evidence type="ECO:0000313" key="3">
    <source>
        <dbReference type="Proteomes" id="UP000886824"/>
    </source>
</evidence>
<feature type="transmembrane region" description="Helical" evidence="1">
    <location>
        <begin position="197"/>
        <end position="217"/>
    </location>
</feature>
<feature type="transmembrane region" description="Helical" evidence="1">
    <location>
        <begin position="20"/>
        <end position="36"/>
    </location>
</feature>
<comment type="caution">
    <text evidence="2">The sequence shown here is derived from an EMBL/GenBank/DDBJ whole genome shotgun (WGS) entry which is preliminary data.</text>
</comment>
<evidence type="ECO:0000313" key="2">
    <source>
        <dbReference type="EMBL" id="HIY72444.1"/>
    </source>
</evidence>
<feature type="transmembrane region" description="Helical" evidence="1">
    <location>
        <begin position="48"/>
        <end position="67"/>
    </location>
</feature>
<keyword evidence="1" id="KW-0472">Membrane</keyword>
<reference evidence="2" key="2">
    <citation type="submission" date="2021-04" db="EMBL/GenBank/DDBJ databases">
        <authorList>
            <person name="Gilroy R."/>
        </authorList>
    </citation>
    <scope>NUCLEOTIDE SEQUENCE</scope>
    <source>
        <strain evidence="2">CHK33-7979</strain>
    </source>
</reference>
<dbReference type="EMBL" id="DXCX01000010">
    <property type="protein sequence ID" value="HIY72444.1"/>
    <property type="molecule type" value="Genomic_DNA"/>
</dbReference>
<feature type="transmembrane region" description="Helical" evidence="1">
    <location>
        <begin position="229"/>
        <end position="248"/>
    </location>
</feature>
<organism evidence="2 3">
    <name type="scientific">Candidatus Intestinimonas merdavium</name>
    <dbReference type="NCBI Taxonomy" id="2838622"/>
    <lineage>
        <taxon>Bacteria</taxon>
        <taxon>Bacillati</taxon>
        <taxon>Bacillota</taxon>
        <taxon>Clostridia</taxon>
        <taxon>Eubacteriales</taxon>
        <taxon>Intestinimonas</taxon>
    </lineage>
</organism>
<accession>A0A9D1Z1U7</accession>
<evidence type="ECO:0000256" key="1">
    <source>
        <dbReference type="SAM" id="Phobius"/>
    </source>
</evidence>
<reference evidence="2" key="1">
    <citation type="journal article" date="2021" name="PeerJ">
        <title>Extensive microbial diversity within the chicken gut microbiome revealed by metagenomics and culture.</title>
        <authorList>
            <person name="Gilroy R."/>
            <person name="Ravi A."/>
            <person name="Getino M."/>
            <person name="Pursley I."/>
            <person name="Horton D.L."/>
            <person name="Alikhan N.F."/>
            <person name="Baker D."/>
            <person name="Gharbi K."/>
            <person name="Hall N."/>
            <person name="Watson M."/>
            <person name="Adriaenssens E.M."/>
            <person name="Foster-Nyarko E."/>
            <person name="Jarju S."/>
            <person name="Secka A."/>
            <person name="Antonio M."/>
            <person name="Oren A."/>
            <person name="Chaudhuri R.R."/>
            <person name="La Ragione R."/>
            <person name="Hildebrand F."/>
            <person name="Pallen M.J."/>
        </authorList>
    </citation>
    <scope>NUCLEOTIDE SEQUENCE</scope>
    <source>
        <strain evidence="2">CHK33-7979</strain>
    </source>
</reference>
<gene>
    <name evidence="2" type="ORF">H9826_00515</name>
</gene>
<protein>
    <submittedName>
        <fullName evidence="2">Uncharacterized protein</fullName>
    </submittedName>
</protein>
<keyword evidence="1" id="KW-1133">Transmembrane helix</keyword>